<evidence type="ECO:0000259" key="1">
    <source>
        <dbReference type="Pfam" id="PF03372"/>
    </source>
</evidence>
<evidence type="ECO:0000313" key="3">
    <source>
        <dbReference type="Proteomes" id="UP000606490"/>
    </source>
</evidence>
<comment type="caution">
    <text evidence="2">The sequence shown here is derived from an EMBL/GenBank/DDBJ whole genome shotgun (WGS) entry which is preliminary data.</text>
</comment>
<keyword evidence="3" id="KW-1185">Reference proteome</keyword>
<dbReference type="Gene3D" id="3.60.10.10">
    <property type="entry name" value="Endonuclease/exonuclease/phosphatase"/>
    <property type="match status" value="1"/>
</dbReference>
<dbReference type="SUPFAM" id="SSF56219">
    <property type="entry name" value="DNase I-like"/>
    <property type="match status" value="1"/>
</dbReference>
<keyword evidence="2" id="KW-0255">Endonuclease</keyword>
<name>A0ABS1V5L4_9PROT</name>
<sequence>MLVATYNIHRGRGPGGLRYHPARIEAVIAEIAPDLIALQEAQHYRRWGKPMLDMPALGRDLGLEPLPIADRPGEPGWRSNVLLVRRGARLLREPISLRLGGMEPRGALLAELDCGWGPFRVIATHLSLGPERRAIQAHRLLEAMAAGPDLPTLLLGDLNEWRPGGSALGVLAPVFGTPPRAPTFPAWHPVASLDRIMAYPPGLVAAVTVHDTPLARRASDHLPLMARLGAGLP</sequence>
<gene>
    <name evidence="2" type="ORF">JMJ55_16290</name>
</gene>
<dbReference type="Proteomes" id="UP000606490">
    <property type="component" value="Unassembled WGS sequence"/>
</dbReference>
<evidence type="ECO:0000313" key="2">
    <source>
        <dbReference type="EMBL" id="MBL6456897.1"/>
    </source>
</evidence>
<proteinExistence type="predicted"/>
<protein>
    <submittedName>
        <fullName evidence="2">Endonuclease/exonuclease/phosphatase family protein</fullName>
    </submittedName>
</protein>
<reference evidence="2 3" key="1">
    <citation type="submission" date="2021-01" db="EMBL/GenBank/DDBJ databases">
        <title>Belnapia mucosa sp. nov. and Belnapia arida sp. nov., isolated from the Tabernas Desert (Almeria, Spain).</title>
        <authorList>
            <person name="Molina-Menor E."/>
            <person name="Vidal-Verdu A."/>
            <person name="Calonge A."/>
            <person name="Satari L."/>
            <person name="Pereto Magraner J."/>
            <person name="Porcar Miralles M."/>
        </authorList>
    </citation>
    <scope>NUCLEOTIDE SEQUENCE [LARGE SCALE GENOMIC DNA]</scope>
    <source>
        <strain evidence="2 3">T6</strain>
    </source>
</reference>
<dbReference type="GO" id="GO:0004519">
    <property type="term" value="F:endonuclease activity"/>
    <property type="evidence" value="ECO:0007669"/>
    <property type="project" value="UniProtKB-KW"/>
</dbReference>
<dbReference type="EMBL" id="JAEUXJ010000006">
    <property type="protein sequence ID" value="MBL6456897.1"/>
    <property type="molecule type" value="Genomic_DNA"/>
</dbReference>
<dbReference type="InterPro" id="IPR036691">
    <property type="entry name" value="Endo/exonu/phosph_ase_sf"/>
</dbReference>
<dbReference type="Pfam" id="PF03372">
    <property type="entry name" value="Exo_endo_phos"/>
    <property type="match status" value="1"/>
</dbReference>
<keyword evidence="2" id="KW-0378">Hydrolase</keyword>
<organism evidence="2 3">
    <name type="scientific">Belnapia mucosa</name>
    <dbReference type="NCBI Taxonomy" id="2804532"/>
    <lineage>
        <taxon>Bacteria</taxon>
        <taxon>Pseudomonadati</taxon>
        <taxon>Pseudomonadota</taxon>
        <taxon>Alphaproteobacteria</taxon>
        <taxon>Acetobacterales</taxon>
        <taxon>Roseomonadaceae</taxon>
        <taxon>Belnapia</taxon>
    </lineage>
</organism>
<dbReference type="RefSeq" id="WP_202826637.1">
    <property type="nucleotide sequence ID" value="NZ_JAEUXJ010000006.1"/>
</dbReference>
<dbReference type="InterPro" id="IPR005135">
    <property type="entry name" value="Endo/exonuclease/phosphatase"/>
</dbReference>
<feature type="domain" description="Endonuclease/exonuclease/phosphatase" evidence="1">
    <location>
        <begin position="4"/>
        <end position="221"/>
    </location>
</feature>
<keyword evidence="2" id="KW-0540">Nuclease</keyword>
<accession>A0ABS1V5L4</accession>